<name>A0A915A2Y7_PARUN</name>
<keyword evidence="1" id="KW-1185">Reference proteome</keyword>
<reference evidence="2" key="1">
    <citation type="submission" date="2022-11" db="UniProtKB">
        <authorList>
            <consortium name="WormBaseParasite"/>
        </authorList>
    </citation>
    <scope>IDENTIFICATION</scope>
</reference>
<proteinExistence type="predicted"/>
<evidence type="ECO:0000313" key="2">
    <source>
        <dbReference type="WBParaSite" id="PgE276_g003_t01"/>
    </source>
</evidence>
<dbReference type="AlphaFoldDB" id="A0A915A2Y7"/>
<protein>
    <submittedName>
        <fullName evidence="2">Uncharacterized protein</fullName>
    </submittedName>
</protein>
<evidence type="ECO:0000313" key="1">
    <source>
        <dbReference type="Proteomes" id="UP000887569"/>
    </source>
</evidence>
<organism evidence="1 2">
    <name type="scientific">Parascaris univalens</name>
    <name type="common">Nematode worm</name>
    <dbReference type="NCBI Taxonomy" id="6257"/>
    <lineage>
        <taxon>Eukaryota</taxon>
        <taxon>Metazoa</taxon>
        <taxon>Ecdysozoa</taxon>
        <taxon>Nematoda</taxon>
        <taxon>Chromadorea</taxon>
        <taxon>Rhabditida</taxon>
        <taxon>Spirurina</taxon>
        <taxon>Ascaridomorpha</taxon>
        <taxon>Ascaridoidea</taxon>
        <taxon>Ascarididae</taxon>
        <taxon>Parascaris</taxon>
    </lineage>
</organism>
<dbReference type="Proteomes" id="UP000887569">
    <property type="component" value="Unplaced"/>
</dbReference>
<dbReference type="WBParaSite" id="PgE276_g003_t01">
    <property type="protein sequence ID" value="PgE276_g003_t01"/>
    <property type="gene ID" value="PgE276_g003"/>
</dbReference>
<sequence length="118" mass="13266">VGGGCCGGSGDIPCTASFQKYRLHQWEVATSEALLIKQLLQRIFMKVTLLPDVVGIVGGQPCGSSRGVIEVKQDHAVLYWREAPDHLICDSHVTKPRWWSRINLVHATKERIKLFTRR</sequence>
<accession>A0A915A2Y7</accession>